<comment type="subcellular location">
    <subcellularLocation>
        <location evidence="1">Nucleus</location>
    </subcellularLocation>
</comment>
<dbReference type="Pfam" id="PF00010">
    <property type="entry name" value="HLH"/>
    <property type="match status" value="1"/>
</dbReference>
<keyword evidence="2" id="KW-0805">Transcription regulation</keyword>
<evidence type="ECO:0000256" key="1">
    <source>
        <dbReference type="ARBA" id="ARBA00004123"/>
    </source>
</evidence>
<evidence type="ECO:0000256" key="2">
    <source>
        <dbReference type="ARBA" id="ARBA00023015"/>
    </source>
</evidence>
<feature type="domain" description="BHLH" evidence="6">
    <location>
        <begin position="359"/>
        <end position="408"/>
    </location>
</feature>
<dbReference type="PANTHER" id="PTHR31945:SF144">
    <property type="entry name" value="BHLH DOMAIN-CONTAINING PROTEIN"/>
    <property type="match status" value="1"/>
</dbReference>
<dbReference type="PROSITE" id="PS50888">
    <property type="entry name" value="BHLH"/>
    <property type="match status" value="1"/>
</dbReference>
<evidence type="ECO:0000259" key="6">
    <source>
        <dbReference type="PROSITE" id="PS50888"/>
    </source>
</evidence>
<keyword evidence="5" id="KW-0175">Coiled coil</keyword>
<keyword evidence="8" id="KW-1185">Reference proteome</keyword>
<reference evidence="7" key="1">
    <citation type="submission" date="2024-02" db="EMBL/GenBank/DDBJ databases">
        <authorList>
            <consortium name="ELIXIR-Norway"/>
            <consortium name="Elixir Norway"/>
        </authorList>
    </citation>
    <scope>NUCLEOTIDE SEQUENCE</scope>
</reference>
<feature type="coiled-coil region" evidence="5">
    <location>
        <begin position="398"/>
        <end position="425"/>
    </location>
</feature>
<evidence type="ECO:0000313" key="7">
    <source>
        <dbReference type="EMBL" id="CAK9256635.1"/>
    </source>
</evidence>
<dbReference type="Proteomes" id="UP001497444">
    <property type="component" value="Chromosome 10"/>
</dbReference>
<dbReference type="InterPro" id="IPR036638">
    <property type="entry name" value="HLH_DNA-bd_sf"/>
</dbReference>
<proteinExistence type="predicted"/>
<accession>A0ABP0VU87</accession>
<dbReference type="InterPro" id="IPR051358">
    <property type="entry name" value="TF_AMS/ICE1/BHLH6-like"/>
</dbReference>
<dbReference type="SMART" id="SM00353">
    <property type="entry name" value="HLH"/>
    <property type="match status" value="1"/>
</dbReference>
<protein>
    <recommendedName>
        <fullName evidence="6">BHLH domain-containing protein</fullName>
    </recommendedName>
</protein>
<keyword evidence="4" id="KW-0539">Nucleus</keyword>
<evidence type="ECO:0000256" key="5">
    <source>
        <dbReference type="SAM" id="Coils"/>
    </source>
</evidence>
<keyword evidence="3" id="KW-0804">Transcription</keyword>
<dbReference type="InterPro" id="IPR011598">
    <property type="entry name" value="bHLH_dom"/>
</dbReference>
<dbReference type="SUPFAM" id="SSF47459">
    <property type="entry name" value="HLH, helix-loop-helix DNA-binding domain"/>
    <property type="match status" value="1"/>
</dbReference>
<gene>
    <name evidence="7" type="ORF">CSSPJE1EN1_LOCUS2113</name>
</gene>
<evidence type="ECO:0000256" key="4">
    <source>
        <dbReference type="ARBA" id="ARBA00023242"/>
    </source>
</evidence>
<name>A0ABP0VU87_9BRYO</name>
<organism evidence="7 8">
    <name type="scientific">Sphagnum jensenii</name>
    <dbReference type="NCBI Taxonomy" id="128206"/>
    <lineage>
        <taxon>Eukaryota</taxon>
        <taxon>Viridiplantae</taxon>
        <taxon>Streptophyta</taxon>
        <taxon>Embryophyta</taxon>
        <taxon>Bryophyta</taxon>
        <taxon>Sphagnophytina</taxon>
        <taxon>Sphagnopsida</taxon>
        <taxon>Sphagnales</taxon>
        <taxon>Sphagnaceae</taxon>
        <taxon>Sphagnum</taxon>
    </lineage>
</organism>
<dbReference type="PANTHER" id="PTHR31945">
    <property type="entry name" value="TRANSCRIPTION FACTOR SCREAM2-RELATED"/>
    <property type="match status" value="1"/>
</dbReference>
<dbReference type="Gene3D" id="4.10.280.10">
    <property type="entry name" value="Helix-loop-helix DNA-binding domain"/>
    <property type="match status" value="1"/>
</dbReference>
<evidence type="ECO:0000256" key="3">
    <source>
        <dbReference type="ARBA" id="ARBA00023163"/>
    </source>
</evidence>
<dbReference type="EMBL" id="OZ020105">
    <property type="protein sequence ID" value="CAK9256635.1"/>
    <property type="molecule type" value="Genomic_DNA"/>
</dbReference>
<sequence length="562" mass="62390">MAAAAAQGANSSYDENFSWFESFPQHLWPFPAETEMLYHEKPLNFLAGYPLEEIPEYESRAEDHLHTATAKDMYATATWNFLPQISGLTSMQPLDALQSTEQHHDHMHRGTGCKSAAKLHNVSIPVHEVKARSKRAYETPVHLRKISPTLCEDPVWMLERLSSRAHNISSRVANDGCDTGMPCTFATRNNSATDRREQASTLRTWHDVSNAVQDSPAEQRIEANNVTTNTSLIEKTEPADLDWSGKPSKSEQLLVSNGPVMDPVFEPYPSRDCEEDGGTTSRLPAMVQSQRVGVLSSCSRQEVNQGSRRRREVSDMETRPTAVEATTSDHVVKEKEVLYTKNKNLHRERSTAAGSSLAALAAKNLASERKRRKKLNEGLYSLRSIVPKISKMDKVSIVADAIDYLRELQKEVKDIEIENSELEKRVTRSCVSKSGTDAEADHLSRRNSEAAAGDFAIDDSKINIDEVTRTGLICLPSTIAQSLSPIKSLAETLSGVPGWSQVKLESLGENTYHLRGICEKTPGVLLQLVRTLELLAGLDVLHSSHVCCEDVIINNMVIETKC</sequence>
<evidence type="ECO:0000313" key="8">
    <source>
        <dbReference type="Proteomes" id="UP001497444"/>
    </source>
</evidence>